<keyword evidence="2" id="KW-0012">Acyltransferase</keyword>
<dbReference type="PROSITE" id="PS51186">
    <property type="entry name" value="GNAT"/>
    <property type="match status" value="2"/>
</dbReference>
<evidence type="ECO:0000313" key="4">
    <source>
        <dbReference type="EMBL" id="MBL0750020.1"/>
    </source>
</evidence>
<evidence type="ECO:0000313" key="5">
    <source>
        <dbReference type="Proteomes" id="UP000636918"/>
    </source>
</evidence>
<dbReference type="InterPro" id="IPR000182">
    <property type="entry name" value="GNAT_dom"/>
</dbReference>
<dbReference type="InterPro" id="IPR050832">
    <property type="entry name" value="Bact_Acetyltransf"/>
</dbReference>
<protein>
    <submittedName>
        <fullName evidence="4">GNAT family N-acetyltransferase</fullName>
    </submittedName>
</protein>
<comment type="caution">
    <text evidence="4">The sequence shown here is derived from an EMBL/GenBank/DDBJ whole genome shotgun (WGS) entry which is preliminary data.</text>
</comment>
<dbReference type="InterPro" id="IPR016181">
    <property type="entry name" value="Acyl_CoA_acyltransferase"/>
</dbReference>
<evidence type="ECO:0000256" key="2">
    <source>
        <dbReference type="ARBA" id="ARBA00023315"/>
    </source>
</evidence>
<dbReference type="Proteomes" id="UP000636918">
    <property type="component" value="Unassembled WGS sequence"/>
</dbReference>
<name>A0ABS1LEF6_9ACTN</name>
<keyword evidence="1" id="KW-0808">Transferase</keyword>
<sequence length="323" mass="35212">MAVPLTVDDWPVAPIRTARLVLRAPRARDREAFLDLGSDDEVNRHLGGGRDRAALDAELPEVPADRPGQFVLEHDGVFVGWVGLGRRDPSRPGAEHPDLELSYVTPRSAWGHGYATEAATAVLAWADAVLGEPVVVCTQVGNVRSRALAGRLGFTEVARLEEFGAEQWIGVRHPGVRRATPADATSMARVAEAAYTPYLERMDGLRPGPLDTDYDRAVADSEAWVVERDGAVVGYLLLVEEDDALLLDNVAVLPAHHGTGIGRALLTLAEGRAAALGQRWIRLYTHVTMTENQRLYERLGYVETHRAGEHGLERVFFAKPVAG</sequence>
<keyword evidence="5" id="KW-1185">Reference proteome</keyword>
<dbReference type="PANTHER" id="PTHR43877">
    <property type="entry name" value="AMINOALKYLPHOSPHONATE N-ACETYLTRANSFERASE-RELATED-RELATED"/>
    <property type="match status" value="1"/>
</dbReference>
<feature type="domain" description="N-acetyltransferase" evidence="3">
    <location>
        <begin position="174"/>
        <end position="322"/>
    </location>
</feature>
<proteinExistence type="predicted"/>
<dbReference type="EMBL" id="JAERSG010000008">
    <property type="protein sequence ID" value="MBL0750020.1"/>
    <property type="molecule type" value="Genomic_DNA"/>
</dbReference>
<dbReference type="RefSeq" id="WP_201940723.1">
    <property type="nucleotide sequence ID" value="NZ_JAERSG010000008.1"/>
</dbReference>
<dbReference type="Gene3D" id="3.40.630.30">
    <property type="match status" value="2"/>
</dbReference>
<dbReference type="Pfam" id="PF13302">
    <property type="entry name" value="Acetyltransf_3"/>
    <property type="match status" value="1"/>
</dbReference>
<reference evidence="4 5" key="1">
    <citation type="submission" date="2021-01" db="EMBL/GenBank/DDBJ databases">
        <title>Genome seq and assembly of Nocardiodes sp. G10.</title>
        <authorList>
            <person name="Chhetri G."/>
        </authorList>
    </citation>
    <scope>NUCLEOTIDE SEQUENCE [LARGE SCALE GENOMIC DNA]</scope>
    <source>
        <strain evidence="4 5">G10</strain>
    </source>
</reference>
<feature type="domain" description="N-acetyltransferase" evidence="3">
    <location>
        <begin position="20"/>
        <end position="183"/>
    </location>
</feature>
<dbReference type="Pfam" id="PF13508">
    <property type="entry name" value="Acetyltransf_7"/>
    <property type="match status" value="1"/>
</dbReference>
<dbReference type="CDD" id="cd04301">
    <property type="entry name" value="NAT_SF"/>
    <property type="match status" value="1"/>
</dbReference>
<accession>A0ABS1LEF6</accession>
<evidence type="ECO:0000259" key="3">
    <source>
        <dbReference type="PROSITE" id="PS51186"/>
    </source>
</evidence>
<dbReference type="SUPFAM" id="SSF55729">
    <property type="entry name" value="Acyl-CoA N-acyltransferases (Nat)"/>
    <property type="match status" value="2"/>
</dbReference>
<gene>
    <name evidence="4" type="ORF">JI751_20545</name>
</gene>
<organism evidence="4 5">
    <name type="scientific">Nocardioides baculatus</name>
    <dbReference type="NCBI Taxonomy" id="2801337"/>
    <lineage>
        <taxon>Bacteria</taxon>
        <taxon>Bacillati</taxon>
        <taxon>Actinomycetota</taxon>
        <taxon>Actinomycetes</taxon>
        <taxon>Propionibacteriales</taxon>
        <taxon>Nocardioidaceae</taxon>
        <taxon>Nocardioides</taxon>
    </lineage>
</organism>
<evidence type="ECO:0000256" key="1">
    <source>
        <dbReference type="ARBA" id="ARBA00022679"/>
    </source>
</evidence>